<sequence>MAEWDHVLFHCTALRANRDVAPARGPGPRLGRGLRRPPDARTQPFGPDRARLPLGCGRPHH</sequence>
<reference evidence="2 3" key="1">
    <citation type="submission" date="2024-09" db="EMBL/GenBank/DDBJ databases">
        <authorList>
            <person name="Sun Q."/>
            <person name="Mori K."/>
        </authorList>
    </citation>
    <scope>NUCLEOTIDE SEQUENCE [LARGE SCALE GENOMIC DNA]</scope>
    <source>
        <strain evidence="2 3">CCM 7609</strain>
    </source>
</reference>
<comment type="caution">
    <text evidence="2">The sequence shown here is derived from an EMBL/GenBank/DDBJ whole genome shotgun (WGS) entry which is preliminary data.</text>
</comment>
<name>A0ABV5FTH4_9MICC</name>
<dbReference type="EMBL" id="JBHMFI010000001">
    <property type="protein sequence ID" value="MFB9069971.1"/>
    <property type="molecule type" value="Genomic_DNA"/>
</dbReference>
<dbReference type="Proteomes" id="UP001589575">
    <property type="component" value="Unassembled WGS sequence"/>
</dbReference>
<feature type="compositionally biased region" description="Low complexity" evidence="1">
    <location>
        <begin position="22"/>
        <end position="31"/>
    </location>
</feature>
<evidence type="ECO:0000313" key="2">
    <source>
        <dbReference type="EMBL" id="MFB9069971.1"/>
    </source>
</evidence>
<organism evidence="2 3">
    <name type="scientific">Citricoccus parietis</name>
    <dbReference type="NCBI Taxonomy" id="592307"/>
    <lineage>
        <taxon>Bacteria</taxon>
        <taxon>Bacillati</taxon>
        <taxon>Actinomycetota</taxon>
        <taxon>Actinomycetes</taxon>
        <taxon>Micrococcales</taxon>
        <taxon>Micrococcaceae</taxon>
        <taxon>Citricoccus</taxon>
    </lineage>
</organism>
<evidence type="ECO:0000313" key="3">
    <source>
        <dbReference type="Proteomes" id="UP001589575"/>
    </source>
</evidence>
<feature type="region of interest" description="Disordered" evidence="1">
    <location>
        <begin position="19"/>
        <end position="61"/>
    </location>
</feature>
<proteinExistence type="predicted"/>
<keyword evidence="3" id="KW-1185">Reference proteome</keyword>
<protein>
    <submittedName>
        <fullName evidence="2">Uncharacterized protein</fullName>
    </submittedName>
</protein>
<gene>
    <name evidence="2" type="ORF">ACFFX0_01670</name>
</gene>
<accession>A0ABV5FTH4</accession>
<evidence type="ECO:0000256" key="1">
    <source>
        <dbReference type="SAM" id="MobiDB-lite"/>
    </source>
</evidence>